<comment type="caution">
    <text evidence="2">The sequence shown here is derived from an EMBL/GenBank/DDBJ whole genome shotgun (WGS) entry which is preliminary data.</text>
</comment>
<evidence type="ECO:0000313" key="3">
    <source>
        <dbReference type="Proteomes" id="UP001064489"/>
    </source>
</evidence>
<dbReference type="InterPro" id="IPR056980">
    <property type="entry name" value="ARM_RUK"/>
</dbReference>
<protein>
    <recommendedName>
        <fullName evidence="1">RUNKEL ARM-repeat domain-containing protein</fullName>
    </recommendedName>
</protein>
<dbReference type="Proteomes" id="UP001064489">
    <property type="component" value="Chromosome 5"/>
</dbReference>
<reference evidence="2" key="1">
    <citation type="journal article" date="2022" name="Plant J.">
        <title>Strategies of tolerance reflected in two North American maple genomes.</title>
        <authorList>
            <person name="McEvoy S.L."/>
            <person name="Sezen U.U."/>
            <person name="Trouern-Trend A."/>
            <person name="McMahon S.M."/>
            <person name="Schaberg P.G."/>
            <person name="Yang J."/>
            <person name="Wegrzyn J.L."/>
            <person name="Swenson N.G."/>
        </authorList>
    </citation>
    <scope>NUCLEOTIDE SEQUENCE</scope>
    <source>
        <strain evidence="2">91603</strain>
    </source>
</reference>
<dbReference type="PANTHER" id="PTHR46562">
    <property type="entry name" value="SERINE/THREONINE-KINASE ULK4-LIKE PROTEIN-RELATED"/>
    <property type="match status" value="1"/>
</dbReference>
<feature type="domain" description="RUNKEL ARM-repeat" evidence="1">
    <location>
        <begin position="120"/>
        <end position="247"/>
    </location>
</feature>
<organism evidence="2 3">
    <name type="scientific">Acer negundo</name>
    <name type="common">Box elder</name>
    <dbReference type="NCBI Taxonomy" id="4023"/>
    <lineage>
        <taxon>Eukaryota</taxon>
        <taxon>Viridiplantae</taxon>
        <taxon>Streptophyta</taxon>
        <taxon>Embryophyta</taxon>
        <taxon>Tracheophyta</taxon>
        <taxon>Spermatophyta</taxon>
        <taxon>Magnoliopsida</taxon>
        <taxon>eudicotyledons</taxon>
        <taxon>Gunneridae</taxon>
        <taxon>Pentapetalae</taxon>
        <taxon>rosids</taxon>
        <taxon>malvids</taxon>
        <taxon>Sapindales</taxon>
        <taxon>Sapindaceae</taxon>
        <taxon>Hippocastanoideae</taxon>
        <taxon>Acereae</taxon>
        <taxon>Acer</taxon>
    </lineage>
</organism>
<dbReference type="GO" id="GO:0000914">
    <property type="term" value="P:phragmoplast assembly"/>
    <property type="evidence" value="ECO:0007669"/>
    <property type="project" value="InterPro"/>
</dbReference>
<keyword evidence="3" id="KW-1185">Reference proteome</keyword>
<dbReference type="PANTHER" id="PTHR46562:SF1">
    <property type="entry name" value="SERINE_THREONINE-PROTEIN KINASE ULK4"/>
    <property type="match status" value="1"/>
</dbReference>
<dbReference type="InterPro" id="IPR044591">
    <property type="entry name" value="RUK"/>
</dbReference>
<gene>
    <name evidence="2" type="ORF">LWI28_007103</name>
</gene>
<sequence>MACASAKGVDYHAFKNGIVVVASAGNDRRIGNVVNVAPWMITVAASTINGKFSNYITLGSGYTIQILKHYLEYFMFIELVFHFYTQFNNEAFQGYGLNNDVPRGTFALTIYTRNYPQERLGGNVGVLLELSVLQEANVVDVASECVVLLLKAAPREATTGFLTNLPKVTTILESWHRGIPHLILQRMLHALGYSCRQYLSHAMILSISVPDVSRIEATISQLKTSNIPALEDAASLAASEWQRLPRCL</sequence>
<dbReference type="AlphaFoldDB" id="A0AAD5IU37"/>
<proteinExistence type="predicted"/>
<dbReference type="Pfam" id="PF24970">
    <property type="entry name" value="ARM_RUK"/>
    <property type="match status" value="1"/>
</dbReference>
<evidence type="ECO:0000259" key="1">
    <source>
        <dbReference type="Pfam" id="PF24970"/>
    </source>
</evidence>
<dbReference type="EMBL" id="JAJSOW010000102">
    <property type="protein sequence ID" value="KAI9176778.1"/>
    <property type="molecule type" value="Genomic_DNA"/>
</dbReference>
<dbReference type="GO" id="GO:0008017">
    <property type="term" value="F:microtubule binding"/>
    <property type="evidence" value="ECO:0007669"/>
    <property type="project" value="InterPro"/>
</dbReference>
<accession>A0AAD5IU37</accession>
<dbReference type="InterPro" id="IPR036852">
    <property type="entry name" value="Peptidase_S8/S53_dom_sf"/>
</dbReference>
<dbReference type="GO" id="GO:0004252">
    <property type="term" value="F:serine-type endopeptidase activity"/>
    <property type="evidence" value="ECO:0007669"/>
    <property type="project" value="InterPro"/>
</dbReference>
<evidence type="ECO:0000313" key="2">
    <source>
        <dbReference type="EMBL" id="KAI9176778.1"/>
    </source>
</evidence>
<reference evidence="2" key="2">
    <citation type="submission" date="2023-02" db="EMBL/GenBank/DDBJ databases">
        <authorList>
            <person name="Swenson N.G."/>
            <person name="Wegrzyn J.L."/>
            <person name="Mcevoy S.L."/>
        </authorList>
    </citation>
    <scope>NUCLEOTIDE SEQUENCE</scope>
    <source>
        <strain evidence="2">91603</strain>
        <tissue evidence="2">Leaf</tissue>
    </source>
</reference>
<name>A0AAD5IU37_ACENE</name>
<dbReference type="Gene3D" id="3.50.30.30">
    <property type="match status" value="1"/>
</dbReference>
<dbReference type="SUPFAM" id="SSF52743">
    <property type="entry name" value="Subtilisin-like"/>
    <property type="match status" value="1"/>
</dbReference>
<dbReference type="GO" id="GO:0006508">
    <property type="term" value="P:proteolysis"/>
    <property type="evidence" value="ECO:0007669"/>
    <property type="project" value="InterPro"/>
</dbReference>
<dbReference type="Gene3D" id="3.40.50.200">
    <property type="entry name" value="Peptidase S8/S53 domain"/>
    <property type="match status" value="1"/>
</dbReference>